<dbReference type="Proteomes" id="UP001492380">
    <property type="component" value="Unassembled WGS sequence"/>
</dbReference>
<dbReference type="EMBL" id="JBBWRZ010000004">
    <property type="protein sequence ID" value="KAK8238187.1"/>
    <property type="molecule type" value="Genomic_DNA"/>
</dbReference>
<protein>
    <recommendedName>
        <fullName evidence="4">Secreted protein</fullName>
    </recommendedName>
</protein>
<keyword evidence="3" id="KW-1185">Reference proteome</keyword>
<evidence type="ECO:0000313" key="3">
    <source>
        <dbReference type="Proteomes" id="UP001492380"/>
    </source>
</evidence>
<name>A0ABR1YT81_9PEZI</name>
<evidence type="ECO:0000313" key="2">
    <source>
        <dbReference type="EMBL" id="KAK8238187.1"/>
    </source>
</evidence>
<organism evidence="2 3">
    <name type="scientific">Phyllosticta capitalensis</name>
    <dbReference type="NCBI Taxonomy" id="121624"/>
    <lineage>
        <taxon>Eukaryota</taxon>
        <taxon>Fungi</taxon>
        <taxon>Dikarya</taxon>
        <taxon>Ascomycota</taxon>
        <taxon>Pezizomycotina</taxon>
        <taxon>Dothideomycetes</taxon>
        <taxon>Dothideomycetes incertae sedis</taxon>
        <taxon>Botryosphaeriales</taxon>
        <taxon>Phyllostictaceae</taxon>
        <taxon>Phyllosticta</taxon>
    </lineage>
</organism>
<comment type="caution">
    <text evidence="2">The sequence shown here is derived from an EMBL/GenBank/DDBJ whole genome shotgun (WGS) entry which is preliminary data.</text>
</comment>
<reference evidence="2 3" key="1">
    <citation type="submission" date="2024-04" db="EMBL/GenBank/DDBJ databases">
        <title>Phyllosticta paracitricarpa is synonymous to the EU quarantine fungus P. citricarpa based on phylogenomic analyses.</title>
        <authorList>
            <consortium name="Lawrence Berkeley National Laboratory"/>
            <person name="Van Ingen-Buijs V.A."/>
            <person name="Van Westerhoven A.C."/>
            <person name="Haridas S."/>
            <person name="Skiadas P."/>
            <person name="Martin F."/>
            <person name="Groenewald J.Z."/>
            <person name="Crous P.W."/>
            <person name="Seidl M.F."/>
        </authorList>
    </citation>
    <scope>NUCLEOTIDE SEQUENCE [LARGE SCALE GENOMIC DNA]</scope>
    <source>
        <strain evidence="2 3">CBS 123374</strain>
    </source>
</reference>
<keyword evidence="1" id="KW-0732">Signal</keyword>
<evidence type="ECO:0000256" key="1">
    <source>
        <dbReference type="SAM" id="SignalP"/>
    </source>
</evidence>
<feature type="chain" id="PRO_5047364055" description="Secreted protein" evidence="1">
    <location>
        <begin position="17"/>
        <end position="163"/>
    </location>
</feature>
<proteinExistence type="predicted"/>
<feature type="signal peptide" evidence="1">
    <location>
        <begin position="1"/>
        <end position="16"/>
    </location>
</feature>
<evidence type="ECO:0008006" key="4">
    <source>
        <dbReference type="Google" id="ProtNLM"/>
    </source>
</evidence>
<gene>
    <name evidence="2" type="ORF">HDK90DRAFT_217188</name>
</gene>
<accession>A0ABR1YT81</accession>
<sequence length="163" mass="18420">MSLCWQLCFLLSQVTGQGGRLTQQAPSQHAFSNRCCLPLCPASHRLASASDLAQNAKQTSFFSPQNTKRRTGSRRIYEAAGQSSSYIPFTDCVLQCHDRMWRRYTIEKFRSSQFSPILVTAHQRCDAKLDKTQKAKSHTLMHSLPVISIFARALHCQHGQQCC</sequence>